<feature type="region of interest" description="Disordered" evidence="1">
    <location>
        <begin position="36"/>
        <end position="127"/>
    </location>
</feature>
<dbReference type="RefSeq" id="WP_191076908.1">
    <property type="nucleotide sequence ID" value="NZ_JACTAG010000003.1"/>
</dbReference>
<comment type="caution">
    <text evidence="2">The sequence shown here is derived from an EMBL/GenBank/DDBJ whole genome shotgun (WGS) entry which is preliminary data.</text>
</comment>
<feature type="compositionally biased region" description="Basic and acidic residues" evidence="1">
    <location>
        <begin position="72"/>
        <end position="82"/>
    </location>
</feature>
<feature type="region of interest" description="Disordered" evidence="1">
    <location>
        <begin position="1"/>
        <end position="23"/>
    </location>
</feature>
<dbReference type="AlphaFoldDB" id="A0A927HGU7"/>
<name>A0A927HGU7_9RHOB</name>
<keyword evidence="3" id="KW-1185">Reference proteome</keyword>
<feature type="region of interest" description="Disordered" evidence="1">
    <location>
        <begin position="132"/>
        <end position="151"/>
    </location>
</feature>
<proteinExistence type="predicted"/>
<organism evidence="2 3">
    <name type="scientific">Sulfitobacter aestuariivivens</name>
    <dbReference type="NCBI Taxonomy" id="2766981"/>
    <lineage>
        <taxon>Bacteria</taxon>
        <taxon>Pseudomonadati</taxon>
        <taxon>Pseudomonadota</taxon>
        <taxon>Alphaproteobacteria</taxon>
        <taxon>Rhodobacterales</taxon>
        <taxon>Roseobacteraceae</taxon>
        <taxon>Sulfitobacter</taxon>
    </lineage>
</organism>
<sequence>MSSILLTNPFASVPSAPQAATEGPVAPLTIHAVTPAQTGSTARGAGNAASYTGTGSGQGRSIGSASQQAVLSDRRDALRTERPPNATANSVVGAQSRESDASATVQPNDQDSSLRSPAGLVPSAPAAQAIEIQMPDPLPTSPFLKMMSGRG</sequence>
<accession>A0A927HGU7</accession>
<evidence type="ECO:0000313" key="3">
    <source>
        <dbReference type="Proteomes" id="UP000635142"/>
    </source>
</evidence>
<feature type="compositionally biased region" description="Polar residues" evidence="1">
    <location>
        <begin position="61"/>
        <end position="70"/>
    </location>
</feature>
<protein>
    <submittedName>
        <fullName evidence="2">Uncharacterized protein</fullName>
    </submittedName>
</protein>
<reference evidence="2" key="1">
    <citation type="submission" date="2020-08" db="EMBL/GenBank/DDBJ databases">
        <title>Sulfitobacter aestuariivivens sp. nov., isolated from a tidal flat.</title>
        <authorList>
            <person name="Park S."/>
            <person name="Yoon J.-H."/>
        </authorList>
    </citation>
    <scope>NUCLEOTIDE SEQUENCE</scope>
    <source>
        <strain evidence="2">TSTF-M16</strain>
    </source>
</reference>
<evidence type="ECO:0000313" key="2">
    <source>
        <dbReference type="EMBL" id="MBD3665873.1"/>
    </source>
</evidence>
<gene>
    <name evidence="2" type="ORF">H9Q16_18200</name>
</gene>
<feature type="compositionally biased region" description="Polar residues" evidence="1">
    <location>
        <begin position="101"/>
        <end position="115"/>
    </location>
</feature>
<feature type="compositionally biased region" description="Polar residues" evidence="1">
    <location>
        <begin position="1"/>
        <end position="10"/>
    </location>
</feature>
<evidence type="ECO:0000256" key="1">
    <source>
        <dbReference type="SAM" id="MobiDB-lite"/>
    </source>
</evidence>
<dbReference type="EMBL" id="JACTAG010000003">
    <property type="protein sequence ID" value="MBD3665873.1"/>
    <property type="molecule type" value="Genomic_DNA"/>
</dbReference>
<dbReference type="Proteomes" id="UP000635142">
    <property type="component" value="Unassembled WGS sequence"/>
</dbReference>